<gene>
    <name evidence="1" type="ORF">Vadar_025110</name>
</gene>
<proteinExistence type="predicted"/>
<comment type="caution">
    <text evidence="1">The sequence shown here is derived from an EMBL/GenBank/DDBJ whole genome shotgun (WGS) entry which is preliminary data.</text>
</comment>
<reference evidence="1 2" key="1">
    <citation type="journal article" date="2021" name="Hortic Res">
        <title>High-quality reference genome and annotation aids understanding of berry development for evergreen blueberry (Vaccinium darrowii).</title>
        <authorList>
            <person name="Yu J."/>
            <person name="Hulse-Kemp A.M."/>
            <person name="Babiker E."/>
            <person name="Staton M."/>
        </authorList>
    </citation>
    <scope>NUCLEOTIDE SEQUENCE [LARGE SCALE GENOMIC DNA]</scope>
    <source>
        <strain evidence="2">cv. NJ 8807/NJ 8810</strain>
        <tissue evidence="1">Young leaf</tissue>
    </source>
</reference>
<name>A0ACB7Z8L5_9ERIC</name>
<organism evidence="1 2">
    <name type="scientific">Vaccinium darrowii</name>
    <dbReference type="NCBI Taxonomy" id="229202"/>
    <lineage>
        <taxon>Eukaryota</taxon>
        <taxon>Viridiplantae</taxon>
        <taxon>Streptophyta</taxon>
        <taxon>Embryophyta</taxon>
        <taxon>Tracheophyta</taxon>
        <taxon>Spermatophyta</taxon>
        <taxon>Magnoliopsida</taxon>
        <taxon>eudicotyledons</taxon>
        <taxon>Gunneridae</taxon>
        <taxon>Pentapetalae</taxon>
        <taxon>asterids</taxon>
        <taxon>Ericales</taxon>
        <taxon>Ericaceae</taxon>
        <taxon>Vaccinioideae</taxon>
        <taxon>Vaccinieae</taxon>
        <taxon>Vaccinium</taxon>
    </lineage>
</organism>
<evidence type="ECO:0000313" key="1">
    <source>
        <dbReference type="EMBL" id="KAH7861357.1"/>
    </source>
</evidence>
<keyword evidence="2" id="KW-1185">Reference proteome</keyword>
<dbReference type="EMBL" id="CM037154">
    <property type="protein sequence ID" value="KAH7861357.1"/>
    <property type="molecule type" value="Genomic_DNA"/>
</dbReference>
<accession>A0ACB7Z8L5</accession>
<protein>
    <submittedName>
        <fullName evidence="1">Uncharacterized protein</fullName>
    </submittedName>
</protein>
<sequence length="308" mass="34826">MNDLFSRSLREYLADNKCQIHAIDIEAGGREENETNDLDKFFEDVEKVEEDMKDVYRLYKKLQDSNEESKTVHKAITMKEVRARMDSDVGQVLKRVKVIKGKLEALDRANVAHRSLPGCGPRSSVDRARTSVVSGLGKKLGVMLDEFQTLRTKISSEYKETIAKRYFIVTGEKANEEMIEILISTGESETFLQKVIQEQERGKILDTISEFQERHDTVKEIEMNLNELHQMFLDVAVLVEAQGGQVDDIQSHLAHASSYVRHAADKIQVAREDQKSSRKWGCIAILLGACVLALIILPVLSAVLVHVL</sequence>
<evidence type="ECO:0000313" key="2">
    <source>
        <dbReference type="Proteomes" id="UP000828048"/>
    </source>
</evidence>
<dbReference type="Proteomes" id="UP000828048">
    <property type="component" value="Chromosome 4"/>
</dbReference>